<dbReference type="RefSeq" id="XP_020047661.1">
    <property type="nucleotide sequence ID" value="XM_020193039.1"/>
</dbReference>
<feature type="region of interest" description="Disordered" evidence="1">
    <location>
        <begin position="113"/>
        <end position="145"/>
    </location>
</feature>
<sequence length="229" mass="27537">MIKKYKGFNGIGISIINYKDGKEEKKRIKNIIEDDKKGERKEDVLDIDKDSDKSMDEINEIDECNNPSSNGNECFGGKKFFKVIGLIYGNNNNNNNKEEKEFTLSEKKKYNENGKLIEPSQKIEDKDRDSDKDNDRKYYEEYEIDDQRERYRYEKEMFEYNKMMKQVEEGLYERKEFSRNGHDHQYDYSYNSCYNYDYKKQWTMDNVSNDKNKKTGKNGERRKKARETA</sequence>
<protein>
    <submittedName>
        <fullName evidence="2">Uncharacterized protein</fullName>
    </submittedName>
</protein>
<evidence type="ECO:0000313" key="3">
    <source>
        <dbReference type="Proteomes" id="UP000095038"/>
    </source>
</evidence>
<feature type="compositionally biased region" description="Basic and acidic residues" evidence="1">
    <location>
        <begin position="121"/>
        <end position="145"/>
    </location>
</feature>
<dbReference type="InParanoid" id="A0A1D2VI78"/>
<name>A0A1D2VI78_9ASCO</name>
<keyword evidence="3" id="KW-1185">Reference proteome</keyword>
<proteinExistence type="predicted"/>
<dbReference type="GeneID" id="30966675"/>
<feature type="non-terminal residue" evidence="2">
    <location>
        <position position="229"/>
    </location>
</feature>
<gene>
    <name evidence="2" type="ORF">ASCRUDRAFT_75377</name>
</gene>
<dbReference type="AlphaFoldDB" id="A0A1D2VI78"/>
<accession>A0A1D2VI78</accession>
<feature type="compositionally biased region" description="Basic and acidic residues" evidence="1">
    <location>
        <begin position="205"/>
        <end position="219"/>
    </location>
</feature>
<evidence type="ECO:0000256" key="1">
    <source>
        <dbReference type="SAM" id="MobiDB-lite"/>
    </source>
</evidence>
<feature type="region of interest" description="Disordered" evidence="1">
    <location>
        <begin position="205"/>
        <end position="229"/>
    </location>
</feature>
<dbReference type="Proteomes" id="UP000095038">
    <property type="component" value="Unassembled WGS sequence"/>
</dbReference>
<organism evidence="2 3">
    <name type="scientific">Ascoidea rubescens DSM 1968</name>
    <dbReference type="NCBI Taxonomy" id="1344418"/>
    <lineage>
        <taxon>Eukaryota</taxon>
        <taxon>Fungi</taxon>
        <taxon>Dikarya</taxon>
        <taxon>Ascomycota</taxon>
        <taxon>Saccharomycotina</taxon>
        <taxon>Saccharomycetes</taxon>
        <taxon>Ascoideaceae</taxon>
        <taxon>Ascoidea</taxon>
    </lineage>
</organism>
<feature type="compositionally biased region" description="Basic residues" evidence="1">
    <location>
        <begin position="220"/>
        <end position="229"/>
    </location>
</feature>
<evidence type="ECO:0000313" key="2">
    <source>
        <dbReference type="EMBL" id="ODV61354.1"/>
    </source>
</evidence>
<dbReference type="EMBL" id="KV454479">
    <property type="protein sequence ID" value="ODV61354.1"/>
    <property type="molecule type" value="Genomic_DNA"/>
</dbReference>
<reference evidence="3" key="1">
    <citation type="submission" date="2016-05" db="EMBL/GenBank/DDBJ databases">
        <title>Comparative genomics of biotechnologically important yeasts.</title>
        <authorList>
            <consortium name="DOE Joint Genome Institute"/>
            <person name="Riley R."/>
            <person name="Haridas S."/>
            <person name="Wolfe K.H."/>
            <person name="Lopes M.R."/>
            <person name="Hittinger C.T."/>
            <person name="Goker M."/>
            <person name="Salamov A."/>
            <person name="Wisecaver J."/>
            <person name="Long T.M."/>
            <person name="Aerts A.L."/>
            <person name="Barry K."/>
            <person name="Choi C."/>
            <person name="Clum A."/>
            <person name="Coughlan A.Y."/>
            <person name="Deshpande S."/>
            <person name="Douglass A.P."/>
            <person name="Hanson S.J."/>
            <person name="Klenk H.-P."/>
            <person name="Labutti K."/>
            <person name="Lapidus A."/>
            <person name="Lindquist E."/>
            <person name="Lipzen A."/>
            <person name="Meier-Kolthoff J.P."/>
            <person name="Ohm R.A."/>
            <person name="Otillar R.P."/>
            <person name="Pangilinan J."/>
            <person name="Peng Y."/>
            <person name="Rokas A."/>
            <person name="Rosa C.A."/>
            <person name="Scheuner C."/>
            <person name="Sibirny A.A."/>
            <person name="Slot J.C."/>
            <person name="Stielow J.B."/>
            <person name="Sun H."/>
            <person name="Kurtzman C.P."/>
            <person name="Blackwell M."/>
            <person name="Grigoriev I.V."/>
            <person name="Jeffries T.W."/>
        </authorList>
    </citation>
    <scope>NUCLEOTIDE SEQUENCE [LARGE SCALE GENOMIC DNA]</scope>
    <source>
        <strain evidence="3">DSM 1968</strain>
    </source>
</reference>